<accession>A0A0H5R2U8</accession>
<dbReference type="AlphaFoldDB" id="A0A0H5R2U8"/>
<organism evidence="1">
    <name type="scientific">Spongospora subterranea</name>
    <dbReference type="NCBI Taxonomy" id="70186"/>
    <lineage>
        <taxon>Eukaryota</taxon>
        <taxon>Sar</taxon>
        <taxon>Rhizaria</taxon>
        <taxon>Endomyxa</taxon>
        <taxon>Phytomyxea</taxon>
        <taxon>Plasmodiophorida</taxon>
        <taxon>Plasmodiophoridae</taxon>
        <taxon>Spongospora</taxon>
    </lineage>
</organism>
<protein>
    <submittedName>
        <fullName evidence="1">Uncharacterized protein</fullName>
    </submittedName>
</protein>
<name>A0A0H5R2U8_9EUKA</name>
<proteinExistence type="predicted"/>
<dbReference type="EMBL" id="HACM01008091">
    <property type="protein sequence ID" value="CRZ08533.1"/>
    <property type="molecule type" value="Transcribed_RNA"/>
</dbReference>
<evidence type="ECO:0000313" key="1">
    <source>
        <dbReference type="EMBL" id="CRZ08533.1"/>
    </source>
</evidence>
<reference evidence="1" key="1">
    <citation type="submission" date="2015-04" db="EMBL/GenBank/DDBJ databases">
        <title>The genome sequence of the plant pathogenic Rhizarian Plasmodiophora brassicae reveals insights in its biotrophic life cycle and the origin of chitin synthesis.</title>
        <authorList>
            <person name="Schwelm A."/>
            <person name="Fogelqvist J."/>
            <person name="Knaust A."/>
            <person name="Julke S."/>
            <person name="Lilja T."/>
            <person name="Dhandapani V."/>
            <person name="Bonilla-Rosso G."/>
            <person name="Karlsson M."/>
            <person name="Shevchenko A."/>
            <person name="Choi S.R."/>
            <person name="Kim H.G."/>
            <person name="Park J.Y."/>
            <person name="Lim Y.P."/>
            <person name="Ludwig-Muller J."/>
            <person name="Dixelius C."/>
        </authorList>
    </citation>
    <scope>NUCLEOTIDE SEQUENCE</scope>
    <source>
        <tissue evidence="1">Potato root galls</tissue>
    </source>
</reference>
<sequence length="141" mass="16110">MLRETMHSRVEIIGLRQRRSCALHDCCGERIVVGDLVRFKYTIIDGSQVFCVNIKGEPDDALPLGNWAQKRQSRVLISKMIENPVGLGSFLPNTLRAKINFWRISHKCLRSSKILTVRTNAEKTSSFVVWQSACCYRGLRN</sequence>